<comment type="caution">
    <text evidence="10">The sequence shown here is derived from an EMBL/GenBank/DDBJ whole genome shotgun (WGS) entry which is preliminary data.</text>
</comment>
<sequence length="140" mass="16230">MRSHTEEKNHFNAANLTRLSHRPVIFKKKHMRTHTGEKPHKCSKCDKAFPKNSDLIKHMRTPSGEEPYLCSQCDKAFSNNSDLIKHMRTNTGEKPYYCSQCDKTFSLKTTLITHQRTHTLERNHTNAANVTRLSHITVIL</sequence>
<dbReference type="FunFam" id="3.30.160.60:FF:000478">
    <property type="entry name" value="Zinc finger protein 133"/>
    <property type="match status" value="1"/>
</dbReference>
<dbReference type="GO" id="GO:0008270">
    <property type="term" value="F:zinc ion binding"/>
    <property type="evidence" value="ECO:0007669"/>
    <property type="project" value="UniProtKB-KW"/>
</dbReference>
<dbReference type="EMBL" id="CAXKWB010057222">
    <property type="protein sequence ID" value="CAL4179386.1"/>
    <property type="molecule type" value="Genomic_DNA"/>
</dbReference>
<evidence type="ECO:0000256" key="1">
    <source>
        <dbReference type="ARBA" id="ARBA00004123"/>
    </source>
</evidence>
<name>A0AAV2SAQ6_MEGNR</name>
<dbReference type="Proteomes" id="UP001497623">
    <property type="component" value="Unassembled WGS sequence"/>
</dbReference>
<dbReference type="Pfam" id="PF00096">
    <property type="entry name" value="zf-C2H2"/>
    <property type="match status" value="3"/>
</dbReference>
<dbReference type="InterPro" id="IPR013087">
    <property type="entry name" value="Znf_C2H2_type"/>
</dbReference>
<dbReference type="PANTHER" id="PTHR23226:SF416">
    <property type="entry name" value="FI01424P"/>
    <property type="match status" value="1"/>
</dbReference>
<dbReference type="Gene3D" id="3.30.160.60">
    <property type="entry name" value="Classic Zinc Finger"/>
    <property type="match status" value="3"/>
</dbReference>
<accession>A0AAV2SAQ6</accession>
<comment type="subcellular location">
    <subcellularLocation>
        <location evidence="1">Nucleus</location>
    </subcellularLocation>
</comment>
<dbReference type="FunFam" id="3.30.160.60:FF:001530">
    <property type="entry name" value="Zinc finger protein 268"/>
    <property type="match status" value="1"/>
</dbReference>
<dbReference type="GO" id="GO:0000978">
    <property type="term" value="F:RNA polymerase II cis-regulatory region sequence-specific DNA binding"/>
    <property type="evidence" value="ECO:0007669"/>
    <property type="project" value="TreeGrafter"/>
</dbReference>
<dbReference type="PANTHER" id="PTHR23226">
    <property type="entry name" value="ZINC FINGER AND SCAN DOMAIN-CONTAINING"/>
    <property type="match status" value="1"/>
</dbReference>
<proteinExistence type="inferred from homology"/>
<dbReference type="InterPro" id="IPR036236">
    <property type="entry name" value="Znf_C2H2_sf"/>
</dbReference>
<dbReference type="SUPFAM" id="SSF57667">
    <property type="entry name" value="beta-beta-alpha zinc fingers"/>
    <property type="match status" value="2"/>
</dbReference>
<evidence type="ECO:0000256" key="4">
    <source>
        <dbReference type="ARBA" id="ARBA00022737"/>
    </source>
</evidence>
<dbReference type="SMART" id="SM00355">
    <property type="entry name" value="ZnF_C2H2"/>
    <property type="match status" value="3"/>
</dbReference>
<comment type="similarity">
    <text evidence="2">Belongs to the krueppel C2H2-type zinc-finger protein family.</text>
</comment>
<evidence type="ECO:0000313" key="10">
    <source>
        <dbReference type="EMBL" id="CAL4179386.1"/>
    </source>
</evidence>
<feature type="domain" description="C2H2-type" evidence="9">
    <location>
        <begin position="96"/>
        <end position="123"/>
    </location>
</feature>
<reference evidence="10 11" key="1">
    <citation type="submission" date="2024-05" db="EMBL/GenBank/DDBJ databases">
        <authorList>
            <person name="Wallberg A."/>
        </authorList>
    </citation>
    <scope>NUCLEOTIDE SEQUENCE [LARGE SCALE GENOMIC DNA]</scope>
</reference>
<dbReference type="GO" id="GO:0000981">
    <property type="term" value="F:DNA-binding transcription factor activity, RNA polymerase II-specific"/>
    <property type="evidence" value="ECO:0007669"/>
    <property type="project" value="TreeGrafter"/>
</dbReference>
<dbReference type="AlphaFoldDB" id="A0AAV2SAQ6"/>
<feature type="domain" description="C2H2-type" evidence="9">
    <location>
        <begin position="68"/>
        <end position="95"/>
    </location>
</feature>
<keyword evidence="5 8" id="KW-0863">Zinc-finger</keyword>
<keyword evidence="4" id="KW-0677">Repeat</keyword>
<evidence type="ECO:0000256" key="2">
    <source>
        <dbReference type="ARBA" id="ARBA00006991"/>
    </source>
</evidence>
<evidence type="ECO:0000256" key="3">
    <source>
        <dbReference type="ARBA" id="ARBA00022723"/>
    </source>
</evidence>
<evidence type="ECO:0000313" key="11">
    <source>
        <dbReference type="Proteomes" id="UP001497623"/>
    </source>
</evidence>
<evidence type="ECO:0000256" key="8">
    <source>
        <dbReference type="PROSITE-ProRule" id="PRU00042"/>
    </source>
</evidence>
<dbReference type="GO" id="GO:0005634">
    <property type="term" value="C:nucleus"/>
    <property type="evidence" value="ECO:0007669"/>
    <property type="project" value="UniProtKB-SubCell"/>
</dbReference>
<evidence type="ECO:0000256" key="5">
    <source>
        <dbReference type="ARBA" id="ARBA00022771"/>
    </source>
</evidence>
<evidence type="ECO:0000256" key="7">
    <source>
        <dbReference type="ARBA" id="ARBA00023242"/>
    </source>
</evidence>
<dbReference type="PROSITE" id="PS00028">
    <property type="entry name" value="ZINC_FINGER_C2H2_1"/>
    <property type="match status" value="1"/>
</dbReference>
<keyword evidence="6" id="KW-0862">Zinc</keyword>
<keyword evidence="11" id="KW-1185">Reference proteome</keyword>
<dbReference type="PROSITE" id="PS50157">
    <property type="entry name" value="ZINC_FINGER_C2H2_2"/>
    <property type="match status" value="3"/>
</dbReference>
<evidence type="ECO:0000256" key="6">
    <source>
        <dbReference type="ARBA" id="ARBA00022833"/>
    </source>
</evidence>
<feature type="domain" description="C2H2-type" evidence="9">
    <location>
        <begin position="40"/>
        <end position="67"/>
    </location>
</feature>
<keyword evidence="7" id="KW-0539">Nucleus</keyword>
<dbReference type="FunFam" id="3.30.160.60:FF:000688">
    <property type="entry name" value="zinc finger protein 197 isoform X1"/>
    <property type="match status" value="1"/>
</dbReference>
<keyword evidence="3" id="KW-0479">Metal-binding</keyword>
<gene>
    <name evidence="10" type="ORF">MNOR_LOCUS35132</name>
</gene>
<evidence type="ECO:0000259" key="9">
    <source>
        <dbReference type="PROSITE" id="PS50157"/>
    </source>
</evidence>
<protein>
    <recommendedName>
        <fullName evidence="9">C2H2-type domain-containing protein</fullName>
    </recommendedName>
</protein>
<organism evidence="10 11">
    <name type="scientific">Meganyctiphanes norvegica</name>
    <name type="common">Northern krill</name>
    <name type="synonym">Thysanopoda norvegica</name>
    <dbReference type="NCBI Taxonomy" id="48144"/>
    <lineage>
        <taxon>Eukaryota</taxon>
        <taxon>Metazoa</taxon>
        <taxon>Ecdysozoa</taxon>
        <taxon>Arthropoda</taxon>
        <taxon>Crustacea</taxon>
        <taxon>Multicrustacea</taxon>
        <taxon>Malacostraca</taxon>
        <taxon>Eumalacostraca</taxon>
        <taxon>Eucarida</taxon>
        <taxon>Euphausiacea</taxon>
        <taxon>Euphausiidae</taxon>
        <taxon>Meganyctiphanes</taxon>
    </lineage>
</organism>